<evidence type="ECO:0000256" key="6">
    <source>
        <dbReference type="ARBA" id="ARBA00022989"/>
    </source>
</evidence>
<comment type="subcellular location">
    <subcellularLocation>
        <location evidence="1 8">Cell membrane</location>
        <topology evidence="1 8">Multi-pass membrane protein</topology>
    </subcellularLocation>
</comment>
<dbReference type="GO" id="GO:0005886">
    <property type="term" value="C:plasma membrane"/>
    <property type="evidence" value="ECO:0007669"/>
    <property type="project" value="UniProtKB-SubCell"/>
</dbReference>
<dbReference type="EMBL" id="CP100357">
    <property type="protein sequence ID" value="UTF55919.1"/>
    <property type="molecule type" value="Genomic_DNA"/>
</dbReference>
<dbReference type="RefSeq" id="WP_254161429.1">
    <property type="nucleotide sequence ID" value="NZ_CP100357.1"/>
</dbReference>
<dbReference type="AlphaFoldDB" id="A0A9E7NCH7"/>
<keyword evidence="11" id="KW-1185">Reference proteome</keyword>
<feature type="transmembrane region" description="Helical" evidence="8">
    <location>
        <begin position="269"/>
        <end position="286"/>
    </location>
</feature>
<feature type="transmembrane region" description="Helical" evidence="8">
    <location>
        <begin position="298"/>
        <end position="325"/>
    </location>
</feature>
<evidence type="ECO:0000259" key="9">
    <source>
        <dbReference type="PROSITE" id="PS50928"/>
    </source>
</evidence>
<dbReference type="Proteomes" id="UP001056855">
    <property type="component" value="Plasmid unnamed2"/>
</dbReference>
<protein>
    <recommendedName>
        <fullName evidence="8">Phosphate transport system permease protein PstA</fullName>
    </recommendedName>
</protein>
<feature type="transmembrane region" description="Helical" evidence="8">
    <location>
        <begin position="345"/>
        <end position="374"/>
    </location>
</feature>
<reference evidence="10" key="1">
    <citation type="submission" date="2022-06" db="EMBL/GenBank/DDBJ databases">
        <title>Diverse halophilic archaea isolated from saline environments.</title>
        <authorList>
            <person name="Cui H.-L."/>
        </authorList>
    </citation>
    <scope>NUCLEOTIDE SEQUENCE</scope>
    <source>
        <strain evidence="10">WLHS1</strain>
        <plasmid evidence="10">unnamed2</plasmid>
    </source>
</reference>
<evidence type="ECO:0000256" key="1">
    <source>
        <dbReference type="ARBA" id="ARBA00004651"/>
    </source>
</evidence>
<organism evidence="10 11">
    <name type="scientific">Natronosalvus rutilus</name>
    <dbReference type="NCBI Taxonomy" id="2953753"/>
    <lineage>
        <taxon>Archaea</taxon>
        <taxon>Methanobacteriati</taxon>
        <taxon>Methanobacteriota</taxon>
        <taxon>Stenosarchaea group</taxon>
        <taxon>Halobacteria</taxon>
        <taxon>Halobacteriales</taxon>
        <taxon>Natrialbaceae</taxon>
        <taxon>Natronosalvus</taxon>
    </lineage>
</organism>
<feature type="transmembrane region" description="Helical" evidence="8">
    <location>
        <begin position="242"/>
        <end position="263"/>
    </location>
</feature>
<feature type="transmembrane region" description="Helical" evidence="8">
    <location>
        <begin position="540"/>
        <end position="564"/>
    </location>
</feature>
<keyword evidence="7 8" id="KW-0472">Membrane</keyword>
<evidence type="ECO:0000256" key="7">
    <source>
        <dbReference type="ARBA" id="ARBA00023136"/>
    </source>
</evidence>
<feature type="transmembrane region" description="Helical" evidence="8">
    <location>
        <begin position="211"/>
        <end position="230"/>
    </location>
</feature>
<feature type="transmembrane region" description="Helical" evidence="8">
    <location>
        <begin position="150"/>
        <end position="171"/>
    </location>
</feature>
<feature type="transmembrane region" description="Helical" evidence="8">
    <location>
        <begin position="28"/>
        <end position="49"/>
    </location>
</feature>
<dbReference type="GO" id="GO:0035435">
    <property type="term" value="P:phosphate ion transmembrane transport"/>
    <property type="evidence" value="ECO:0007669"/>
    <property type="project" value="InterPro"/>
</dbReference>
<feature type="transmembrane region" description="Helical" evidence="8">
    <location>
        <begin position="119"/>
        <end position="138"/>
    </location>
</feature>
<dbReference type="InterPro" id="IPR000515">
    <property type="entry name" value="MetI-like"/>
</dbReference>
<evidence type="ECO:0000313" key="11">
    <source>
        <dbReference type="Proteomes" id="UP001056855"/>
    </source>
</evidence>
<evidence type="ECO:0000256" key="3">
    <source>
        <dbReference type="ARBA" id="ARBA00022448"/>
    </source>
</evidence>
<keyword evidence="6 8" id="KW-1133">Transmembrane helix</keyword>
<comment type="similarity">
    <text evidence="2 8">Belongs to the binding-protein-dependent transport system permease family. CysTW subfamily.</text>
</comment>
<feature type="transmembrane region" description="Helical" evidence="8">
    <location>
        <begin position="395"/>
        <end position="415"/>
    </location>
</feature>
<dbReference type="KEGG" id="sawl:NGM29_20165"/>
<evidence type="ECO:0000256" key="5">
    <source>
        <dbReference type="ARBA" id="ARBA00022692"/>
    </source>
</evidence>
<dbReference type="NCBIfam" id="TIGR00974">
    <property type="entry name" value="3a0107s02c"/>
    <property type="match status" value="1"/>
</dbReference>
<dbReference type="PROSITE" id="PS50928">
    <property type="entry name" value="ABC_TM1"/>
    <property type="match status" value="1"/>
</dbReference>
<dbReference type="InterPro" id="IPR005672">
    <property type="entry name" value="Phosphate_PstA"/>
</dbReference>
<dbReference type="PANTHER" id="PTHR43470:SF5">
    <property type="entry name" value="PHOSPHATE TRANSPORT SYSTEM PERMEASE PROTEIN PSTA"/>
    <property type="match status" value="1"/>
</dbReference>
<dbReference type="SUPFAM" id="SSF161098">
    <property type="entry name" value="MetI-like"/>
    <property type="match status" value="1"/>
</dbReference>
<evidence type="ECO:0000256" key="8">
    <source>
        <dbReference type="RuleBase" id="RU363043"/>
    </source>
</evidence>
<geneLocation type="plasmid" evidence="10 11">
    <name>unnamed2</name>
</geneLocation>
<dbReference type="PANTHER" id="PTHR43470">
    <property type="entry name" value="PHOSPHATE TRANSPORT SYSTEM PERMEASE PROTEIN PSTA-RELATED"/>
    <property type="match status" value="1"/>
</dbReference>
<dbReference type="GO" id="GO:0005315">
    <property type="term" value="F:phosphate transmembrane transporter activity"/>
    <property type="evidence" value="ECO:0007669"/>
    <property type="project" value="InterPro"/>
</dbReference>
<evidence type="ECO:0000313" key="10">
    <source>
        <dbReference type="EMBL" id="UTF55919.1"/>
    </source>
</evidence>
<name>A0A9E7NCH7_9EURY</name>
<sequence>MATTDDGTGHWFGADGQVSQLRGTLFKLSCLGATLLALGLVFVFLLYVFNDAIRPASADTGWLLTVGGATVLPAAALAVYYYRRDTRAGEVAYTAFGLPIVTTLLAGGVLIVFRDIITAHEWLAFVVAAAIAYAVVALHRRVRSNSATALERAAIAVLVPVLAIIGVPGFSVDRSIQTPLLGQELFTLSVSVPSLVPSLRGLILAQPALPIPPLSLLLAFTIPIAAAAAWHIRRVRECDRDAAIAGGATVAVAGLGLIAAPLVGLPTTAWVVMTTVVGIPVGLYVESVFRRREGVTGLAFPVVIAFGAALAFAVVETLGFAGPNLWLDWSFLMSGHNTTPREAGIYPALVGSVMMLIVVSVAAFPIGVGAAVYLEEYAPSQGHLSSVVELIEINIANLAGVPSVVYGVLGLALFVRGIGMQAGIVVVGGLTIALLILPIVIVSAQEAIRGVPDSMRQASYGMGATKWQTVRNVVLPRAMPGILTGTILALGRAIGETAPLLMIGAAAVVRVPPDTFFSLFSAMPRQIYSWSRLIDADFRYGVLAAGVVTLLVVLLMLNGTAIVLRNKYQRQE</sequence>
<dbReference type="Pfam" id="PF00528">
    <property type="entry name" value="BPD_transp_1"/>
    <property type="match status" value="1"/>
</dbReference>
<evidence type="ECO:0000256" key="2">
    <source>
        <dbReference type="ARBA" id="ARBA00007069"/>
    </source>
</evidence>
<keyword evidence="5 8" id="KW-0812">Transmembrane</keyword>
<evidence type="ECO:0000256" key="4">
    <source>
        <dbReference type="ARBA" id="ARBA00022475"/>
    </source>
</evidence>
<accession>A0A9E7NCH7</accession>
<keyword evidence="10" id="KW-0614">Plasmid</keyword>
<feature type="domain" description="ABC transmembrane type-1" evidence="9">
    <location>
        <begin position="349"/>
        <end position="561"/>
    </location>
</feature>
<feature type="transmembrane region" description="Helical" evidence="8">
    <location>
        <begin position="91"/>
        <end position="113"/>
    </location>
</feature>
<keyword evidence="3" id="KW-0813">Transport</keyword>
<proteinExistence type="inferred from homology"/>
<keyword evidence="4 8" id="KW-1003">Cell membrane</keyword>
<gene>
    <name evidence="10" type="primary">pstA</name>
    <name evidence="10" type="ORF">NGM29_20165</name>
</gene>
<feature type="transmembrane region" description="Helical" evidence="8">
    <location>
        <begin position="421"/>
        <end position="442"/>
    </location>
</feature>
<dbReference type="InterPro" id="IPR035906">
    <property type="entry name" value="MetI-like_sf"/>
</dbReference>
<comment type="caution">
    <text evidence="8">Lacks conserved residue(s) required for the propagation of feature annotation.</text>
</comment>
<dbReference type="Gene3D" id="1.10.3720.10">
    <property type="entry name" value="MetI-like"/>
    <property type="match status" value="1"/>
</dbReference>
<dbReference type="CDD" id="cd06261">
    <property type="entry name" value="TM_PBP2"/>
    <property type="match status" value="1"/>
</dbReference>
<feature type="transmembrane region" description="Helical" evidence="8">
    <location>
        <begin position="61"/>
        <end position="82"/>
    </location>
</feature>
<dbReference type="GeneID" id="73292413"/>